<keyword evidence="5" id="KW-1185">Reference proteome</keyword>
<dbReference type="Gene3D" id="3.80.10.10">
    <property type="entry name" value="Ribonuclease Inhibitor"/>
    <property type="match status" value="3"/>
</dbReference>
<dbReference type="PROSITE" id="PS51450">
    <property type="entry name" value="LRR"/>
    <property type="match status" value="2"/>
</dbReference>
<feature type="compositionally biased region" description="Basic residues" evidence="3">
    <location>
        <begin position="1"/>
        <end position="16"/>
    </location>
</feature>
<keyword evidence="2" id="KW-0677">Repeat</keyword>
<dbReference type="PANTHER" id="PTHR48051:SF1">
    <property type="entry name" value="RAS SUPPRESSOR PROTEIN 1"/>
    <property type="match status" value="1"/>
</dbReference>
<dbReference type="InterPro" id="IPR025875">
    <property type="entry name" value="Leu-rich_rpt_4"/>
</dbReference>
<dbReference type="InterPro" id="IPR015157">
    <property type="entry name" value="TMA7"/>
</dbReference>
<accession>A0AAV7JN60</accession>
<dbReference type="InterPro" id="IPR003591">
    <property type="entry name" value="Leu-rich_rpt_typical-subtyp"/>
</dbReference>
<dbReference type="FunFam" id="3.80.10.10:FF:000193">
    <property type="entry name" value="Leucine-rich repeat-containing protein 40"/>
    <property type="match status" value="1"/>
</dbReference>
<feature type="region of interest" description="Disordered" evidence="3">
    <location>
        <begin position="1"/>
        <end position="60"/>
    </location>
</feature>
<dbReference type="PANTHER" id="PTHR48051">
    <property type="match status" value="1"/>
</dbReference>
<keyword evidence="1" id="KW-0433">Leucine-rich repeat</keyword>
<name>A0AAV7JN60_9METZ</name>
<proteinExistence type="predicted"/>
<sequence>MSGRQGGKKKPLKQPKKGAVELDEEDLALKAKLREDEKAMKDAKAKAAQKGPMGAGGMKKSGKNMAFQVTFGKGGMATSQLGGITSGMLDEAQRTGKMNLVARGIEEICEEILGINQRSTNEGGVDFEASGLKWYERVTVTVLLLNSNSIKQIPDGISRLEPLITLDCGANEIALVSPEIGKLKNLTSLSLASNVIPSLPPQISGLTLLTFLKLDSNQLTEIGDWIGALSKLTSLSARDNKLTKVSASVGALVNLTKLDLSHNQLETLPEEIGTLSVLKDFLCFRNKLIIAPDLSRMTSLYHLDMSLNRLEKFPTLPQGVALKEVNLAINRIPVLPADRLVGLSGLINLQISENSLSSLPEAITSLTELKKLDCSVNNITKIPYSMGHMSLTQLALHGNILKELKPEMLSKNTGEVLTYLLSKIPKDEDTSIQEATPLSDDEHPLNKHLQDGRIARLNGKNWEELPGYLMTSVLCPGVKEVDLSKNKLSIIPDEFFHSVSLTEGVQLQFNRLSKLPMGVCSLQNVKLLQLFNNKLSDLPGELAQLSCLTDIRIGYNRFTQLPKVLYEIPSLTAIVADNNDIDRVDATGLQLLPNLAALDLSNNSIIMLPPKLALCPSLRSLLVQGNMFKVPGTQVVQQGSVALLEWLKGRIPQ</sequence>
<organism evidence="4 5">
    <name type="scientific">Oopsacas minuta</name>
    <dbReference type="NCBI Taxonomy" id="111878"/>
    <lineage>
        <taxon>Eukaryota</taxon>
        <taxon>Metazoa</taxon>
        <taxon>Porifera</taxon>
        <taxon>Hexactinellida</taxon>
        <taxon>Hexasterophora</taxon>
        <taxon>Lyssacinosida</taxon>
        <taxon>Leucopsacidae</taxon>
        <taxon>Oopsacas</taxon>
    </lineage>
</organism>
<dbReference type="SMART" id="SM00365">
    <property type="entry name" value="LRR_SD22"/>
    <property type="match status" value="5"/>
</dbReference>
<dbReference type="Pfam" id="PF13855">
    <property type="entry name" value="LRR_8"/>
    <property type="match status" value="1"/>
</dbReference>
<dbReference type="Pfam" id="PF09072">
    <property type="entry name" value="TMA7"/>
    <property type="match status" value="1"/>
</dbReference>
<feature type="compositionally biased region" description="Basic and acidic residues" evidence="3">
    <location>
        <begin position="27"/>
        <end position="45"/>
    </location>
</feature>
<dbReference type="Pfam" id="PF12799">
    <property type="entry name" value="LRR_4"/>
    <property type="match status" value="1"/>
</dbReference>
<evidence type="ECO:0000256" key="1">
    <source>
        <dbReference type="ARBA" id="ARBA00022614"/>
    </source>
</evidence>
<dbReference type="EMBL" id="JAKMXF010000312">
    <property type="protein sequence ID" value="KAI6650241.1"/>
    <property type="molecule type" value="Genomic_DNA"/>
</dbReference>
<evidence type="ECO:0000313" key="5">
    <source>
        <dbReference type="Proteomes" id="UP001165289"/>
    </source>
</evidence>
<gene>
    <name evidence="4" type="ORF">LOD99_5920</name>
</gene>
<dbReference type="SUPFAM" id="SSF52058">
    <property type="entry name" value="L domain-like"/>
    <property type="match status" value="2"/>
</dbReference>
<dbReference type="SMART" id="SM00364">
    <property type="entry name" value="LRR_BAC"/>
    <property type="match status" value="7"/>
</dbReference>
<dbReference type="SMART" id="SM00369">
    <property type="entry name" value="LRR_TYP"/>
    <property type="match status" value="10"/>
</dbReference>
<dbReference type="Proteomes" id="UP001165289">
    <property type="component" value="Unassembled WGS sequence"/>
</dbReference>
<dbReference type="InterPro" id="IPR032675">
    <property type="entry name" value="LRR_dom_sf"/>
</dbReference>
<reference evidence="4 5" key="1">
    <citation type="journal article" date="2023" name="BMC Biol.">
        <title>The compact genome of the sponge Oopsacas minuta (Hexactinellida) is lacking key metazoan core genes.</title>
        <authorList>
            <person name="Santini S."/>
            <person name="Schenkelaars Q."/>
            <person name="Jourda C."/>
            <person name="Duchesne M."/>
            <person name="Belahbib H."/>
            <person name="Rocher C."/>
            <person name="Selva M."/>
            <person name="Riesgo A."/>
            <person name="Vervoort M."/>
            <person name="Leys S.P."/>
            <person name="Kodjabachian L."/>
            <person name="Le Bivic A."/>
            <person name="Borchiellini C."/>
            <person name="Claverie J.M."/>
            <person name="Renard E."/>
        </authorList>
    </citation>
    <scope>NUCLEOTIDE SEQUENCE [LARGE SCALE GENOMIC DNA]</scope>
    <source>
        <strain evidence="4">SPO-2</strain>
    </source>
</reference>
<comment type="caution">
    <text evidence="4">The sequence shown here is derived from an EMBL/GenBank/DDBJ whole genome shotgun (WGS) entry which is preliminary data.</text>
</comment>
<dbReference type="InterPro" id="IPR050216">
    <property type="entry name" value="LRR_domain-containing"/>
</dbReference>
<dbReference type="PRINTS" id="PR00019">
    <property type="entry name" value="LEURICHRPT"/>
</dbReference>
<evidence type="ECO:0000256" key="2">
    <source>
        <dbReference type="ARBA" id="ARBA00022737"/>
    </source>
</evidence>
<dbReference type="InterPro" id="IPR001611">
    <property type="entry name" value="Leu-rich_rpt"/>
</dbReference>
<evidence type="ECO:0000313" key="4">
    <source>
        <dbReference type="EMBL" id="KAI6650241.1"/>
    </source>
</evidence>
<protein>
    <submittedName>
        <fullName evidence="4">Leucine-rich repeat-containing protein 40</fullName>
    </submittedName>
</protein>
<dbReference type="AlphaFoldDB" id="A0AAV7JN60"/>
<evidence type="ECO:0000256" key="3">
    <source>
        <dbReference type="SAM" id="MobiDB-lite"/>
    </source>
</evidence>
<dbReference type="GO" id="GO:0005737">
    <property type="term" value="C:cytoplasm"/>
    <property type="evidence" value="ECO:0007669"/>
    <property type="project" value="TreeGrafter"/>
</dbReference>